<dbReference type="InterPro" id="IPR041492">
    <property type="entry name" value="HAD_2"/>
</dbReference>
<dbReference type="PANTHER" id="PTHR43434">
    <property type="entry name" value="PHOSPHOGLYCOLATE PHOSPHATASE"/>
    <property type="match status" value="1"/>
</dbReference>
<evidence type="ECO:0000256" key="4">
    <source>
        <dbReference type="ARBA" id="ARBA00013078"/>
    </source>
</evidence>
<organism evidence="5 6">
    <name type="scientific">Qipengyuania qiaonensis</name>
    <dbReference type="NCBI Taxonomy" id="2867240"/>
    <lineage>
        <taxon>Bacteria</taxon>
        <taxon>Pseudomonadati</taxon>
        <taxon>Pseudomonadota</taxon>
        <taxon>Alphaproteobacteria</taxon>
        <taxon>Sphingomonadales</taxon>
        <taxon>Erythrobacteraceae</taxon>
        <taxon>Qipengyuania</taxon>
    </lineage>
</organism>
<dbReference type="InterPro" id="IPR050155">
    <property type="entry name" value="HAD-like_hydrolase_sf"/>
</dbReference>
<protein>
    <recommendedName>
        <fullName evidence="4">phosphoglycolate phosphatase</fullName>
        <ecNumber evidence="4">3.1.3.18</ecNumber>
    </recommendedName>
</protein>
<proteinExistence type="inferred from homology"/>
<comment type="similarity">
    <text evidence="3">Belongs to the HAD-like hydrolase superfamily. CbbY/CbbZ/Gph/YieH family.</text>
</comment>
<dbReference type="InterPro" id="IPR023198">
    <property type="entry name" value="PGP-like_dom2"/>
</dbReference>
<dbReference type="EMBL" id="JAIGNO010000018">
    <property type="protein sequence ID" value="MBX7484026.1"/>
    <property type="molecule type" value="Genomic_DNA"/>
</dbReference>
<dbReference type="Gene3D" id="3.40.50.1000">
    <property type="entry name" value="HAD superfamily/HAD-like"/>
    <property type="match status" value="1"/>
</dbReference>
<dbReference type="SFLD" id="SFLDS00003">
    <property type="entry name" value="Haloacid_Dehalogenase"/>
    <property type="match status" value="1"/>
</dbReference>
<dbReference type="Gene3D" id="1.10.150.240">
    <property type="entry name" value="Putative phosphatase, domain 2"/>
    <property type="match status" value="1"/>
</dbReference>
<evidence type="ECO:0000256" key="2">
    <source>
        <dbReference type="ARBA" id="ARBA00004818"/>
    </source>
</evidence>
<name>A0ABS7J9U7_9SPHN</name>
<evidence type="ECO:0000313" key="5">
    <source>
        <dbReference type="EMBL" id="MBX7484026.1"/>
    </source>
</evidence>
<dbReference type="Pfam" id="PF13419">
    <property type="entry name" value="HAD_2"/>
    <property type="match status" value="1"/>
</dbReference>
<dbReference type="SUPFAM" id="SSF56784">
    <property type="entry name" value="HAD-like"/>
    <property type="match status" value="1"/>
</dbReference>
<comment type="catalytic activity">
    <reaction evidence="1">
        <text>2-phosphoglycolate + H2O = glycolate + phosphate</text>
        <dbReference type="Rhea" id="RHEA:14369"/>
        <dbReference type="ChEBI" id="CHEBI:15377"/>
        <dbReference type="ChEBI" id="CHEBI:29805"/>
        <dbReference type="ChEBI" id="CHEBI:43474"/>
        <dbReference type="ChEBI" id="CHEBI:58033"/>
        <dbReference type="EC" id="3.1.3.18"/>
    </reaction>
</comment>
<accession>A0ABS7J9U7</accession>
<evidence type="ECO:0000256" key="3">
    <source>
        <dbReference type="ARBA" id="ARBA00006171"/>
    </source>
</evidence>
<dbReference type="InterPro" id="IPR036412">
    <property type="entry name" value="HAD-like_sf"/>
</dbReference>
<keyword evidence="6" id="KW-1185">Reference proteome</keyword>
<comment type="caution">
    <text evidence="5">The sequence shown here is derived from an EMBL/GenBank/DDBJ whole genome shotgun (WGS) entry which is preliminary data.</text>
</comment>
<dbReference type="SFLD" id="SFLDG01129">
    <property type="entry name" value="C1.5:_HAD__Beta-PGM__Phosphata"/>
    <property type="match status" value="1"/>
</dbReference>
<dbReference type="EC" id="3.1.3.18" evidence="4"/>
<dbReference type="Proteomes" id="UP000755104">
    <property type="component" value="Unassembled WGS sequence"/>
</dbReference>
<evidence type="ECO:0000256" key="1">
    <source>
        <dbReference type="ARBA" id="ARBA00000830"/>
    </source>
</evidence>
<comment type="pathway">
    <text evidence="2">Organic acid metabolism; glycolate biosynthesis; glycolate from 2-phosphoglycolate: step 1/1.</text>
</comment>
<dbReference type="RefSeq" id="WP_221560434.1">
    <property type="nucleotide sequence ID" value="NZ_JAIGNO010000018.1"/>
</dbReference>
<evidence type="ECO:0000313" key="6">
    <source>
        <dbReference type="Proteomes" id="UP000755104"/>
    </source>
</evidence>
<sequence>MTEPSTRDLGGMMRGGKILEGATLAFDLDGTLVDSAPDIIRHLNTALGSFAHHPIDACAGRALIGRGARAMLDAATRQNGVTLSSRELDMIFHRFVELYSAQPIKLTRLYPGALDAVHCLIDCGASLVVCTNKLTSIAEAVLTGIGVRSAFDGVFGYDAVSACKPSPAHLVEAVTQIGGDLTRTVMVGDSSADACCAHNAGVPLVVVSFGYNDVPHAQLRPAVLIDHFDELPPSCAKIVQANKRSTG</sequence>
<reference evidence="5 6" key="1">
    <citation type="submission" date="2021-08" db="EMBL/GenBank/DDBJ databases">
        <title>Comparative Genomics Analysis of the Genus Qipengyuania Reveals Extensive Genetic Diversity and Metabolic Versatility, Including the Description of Fifteen Novel Species.</title>
        <authorList>
            <person name="Liu Y."/>
        </authorList>
    </citation>
    <scope>NUCLEOTIDE SEQUENCE [LARGE SCALE GENOMIC DNA]</scope>
    <source>
        <strain evidence="5 6">6D47A</strain>
    </source>
</reference>
<gene>
    <name evidence="5" type="ORF">K3174_15965</name>
</gene>
<dbReference type="PANTHER" id="PTHR43434:SF1">
    <property type="entry name" value="PHOSPHOGLYCOLATE PHOSPHATASE"/>
    <property type="match status" value="1"/>
</dbReference>
<dbReference type="InterPro" id="IPR023214">
    <property type="entry name" value="HAD_sf"/>
</dbReference>